<keyword evidence="2" id="KW-0238">DNA-binding</keyword>
<dbReference type="SUPFAM" id="SSF46689">
    <property type="entry name" value="Homeodomain-like"/>
    <property type="match status" value="1"/>
</dbReference>
<evidence type="ECO:0000313" key="5">
    <source>
        <dbReference type="EMBL" id="ALU28020.1"/>
    </source>
</evidence>
<sequence length="275" mass="32492">MRLDLIKDFSDVLKQCFSLFLEELNDKAVNVLDDRTLQHACFVFDKLLYFVCAKKYFGLNLKLYQNPDAKSFVVIKKQTAKWDISGMIKSDKLFGLENSEIIDWLKNTTPYAVLSSKVVINQVIVKNSNAILLSGFSINISSVNQVFYIWAIRVKIKSITLGNIVINKQKRILYKKYYQDYCLLKQEDPSISLKWYSQEINMHPRTFQRNFKKYLGTSFYDYHIQNRLIESLFLLMFSSYSVSEIAYKCGYESYRGYLRAFNKDQKHQPLYYRNL</sequence>
<evidence type="ECO:0000256" key="1">
    <source>
        <dbReference type="ARBA" id="ARBA00023015"/>
    </source>
</evidence>
<dbReference type="AlphaFoldDB" id="A0AAI8C8N8"/>
<dbReference type="EMBL" id="CP013690">
    <property type="protein sequence ID" value="ALU28020.1"/>
    <property type="molecule type" value="Genomic_DNA"/>
</dbReference>
<dbReference type="Pfam" id="PF12833">
    <property type="entry name" value="HTH_18"/>
    <property type="match status" value="1"/>
</dbReference>
<dbReference type="PANTHER" id="PTHR43280">
    <property type="entry name" value="ARAC-FAMILY TRANSCRIPTIONAL REGULATOR"/>
    <property type="match status" value="1"/>
</dbReference>
<evidence type="ECO:0000256" key="2">
    <source>
        <dbReference type="ARBA" id="ARBA00023125"/>
    </source>
</evidence>
<protein>
    <recommendedName>
        <fullName evidence="4">HTH araC/xylS-type domain-containing protein</fullName>
    </recommendedName>
</protein>
<dbReference type="PROSITE" id="PS01124">
    <property type="entry name" value="HTH_ARAC_FAMILY_2"/>
    <property type="match status" value="1"/>
</dbReference>
<dbReference type="PANTHER" id="PTHR43280:SF2">
    <property type="entry name" value="HTH-TYPE TRANSCRIPTIONAL REGULATOR EXSA"/>
    <property type="match status" value="1"/>
</dbReference>
<dbReference type="Proteomes" id="UP000069030">
    <property type="component" value="Chromosome"/>
</dbReference>
<dbReference type="SMART" id="SM00342">
    <property type="entry name" value="HTH_ARAC"/>
    <property type="match status" value="1"/>
</dbReference>
<feature type="domain" description="HTH araC/xylS-type" evidence="4">
    <location>
        <begin position="184"/>
        <end position="275"/>
    </location>
</feature>
<accession>A0AAI8C8N8</accession>
<reference evidence="5 6" key="1">
    <citation type="journal article" date="2016" name="J. Zhejiang Univ. Sci. B">
        <title>Antibiotic resistance mechanisms of Myroides sp.</title>
        <authorList>
            <person name="Hu S."/>
            <person name="Yuan S."/>
            <person name="Qu H."/>
            <person name="Jiang T."/>
            <person name="Zhou Y."/>
            <person name="Wang M."/>
            <person name="Ming D."/>
        </authorList>
    </citation>
    <scope>NUCLEOTIDE SEQUENCE [LARGE SCALE GENOMIC DNA]</scope>
    <source>
        <strain evidence="5 6">PR63039</strain>
    </source>
</reference>
<keyword evidence="3" id="KW-0804">Transcription</keyword>
<keyword evidence="1" id="KW-0805">Transcription regulation</keyword>
<dbReference type="RefSeq" id="WP_058699852.1">
    <property type="nucleotide sequence ID" value="NZ_CP013690.1"/>
</dbReference>
<proteinExistence type="predicted"/>
<dbReference type="GO" id="GO:0043565">
    <property type="term" value="F:sequence-specific DNA binding"/>
    <property type="evidence" value="ECO:0007669"/>
    <property type="project" value="InterPro"/>
</dbReference>
<organism evidence="5 6">
    <name type="scientific">Myroides odoratimimus</name>
    <dbReference type="NCBI Taxonomy" id="76832"/>
    <lineage>
        <taxon>Bacteria</taxon>
        <taxon>Pseudomonadati</taxon>
        <taxon>Bacteroidota</taxon>
        <taxon>Flavobacteriia</taxon>
        <taxon>Flavobacteriales</taxon>
        <taxon>Flavobacteriaceae</taxon>
        <taxon>Myroides</taxon>
    </lineage>
</organism>
<name>A0AAI8C8N8_9FLAO</name>
<dbReference type="Gene3D" id="1.10.10.60">
    <property type="entry name" value="Homeodomain-like"/>
    <property type="match status" value="1"/>
</dbReference>
<dbReference type="InterPro" id="IPR018060">
    <property type="entry name" value="HTH_AraC"/>
</dbReference>
<evidence type="ECO:0000259" key="4">
    <source>
        <dbReference type="PROSITE" id="PS01124"/>
    </source>
</evidence>
<evidence type="ECO:0000313" key="6">
    <source>
        <dbReference type="Proteomes" id="UP000069030"/>
    </source>
</evidence>
<dbReference type="InterPro" id="IPR009057">
    <property type="entry name" value="Homeodomain-like_sf"/>
</dbReference>
<gene>
    <name evidence="5" type="ORF">AS202_18515</name>
</gene>
<dbReference type="KEGG" id="mod:AS202_18515"/>
<evidence type="ECO:0000256" key="3">
    <source>
        <dbReference type="ARBA" id="ARBA00023163"/>
    </source>
</evidence>
<dbReference type="GO" id="GO:0003700">
    <property type="term" value="F:DNA-binding transcription factor activity"/>
    <property type="evidence" value="ECO:0007669"/>
    <property type="project" value="InterPro"/>
</dbReference>